<organism evidence="1 2">
    <name type="scientific">Streptococcus sanguinis SK405</name>
    <dbReference type="NCBI Taxonomy" id="888817"/>
    <lineage>
        <taxon>Bacteria</taxon>
        <taxon>Bacillati</taxon>
        <taxon>Bacillota</taxon>
        <taxon>Bacilli</taxon>
        <taxon>Lactobacillales</taxon>
        <taxon>Streptococcaceae</taxon>
        <taxon>Streptococcus</taxon>
    </lineage>
</organism>
<comment type="caution">
    <text evidence="1">The sequence shown here is derived from an EMBL/GenBank/DDBJ whole genome shotgun (WGS) entry which is preliminary data.</text>
</comment>
<accession>A0ABC9PEH3</accession>
<dbReference type="EMBL" id="AEWZ01000002">
    <property type="protein sequence ID" value="EGC24752.1"/>
    <property type="molecule type" value="Genomic_DNA"/>
</dbReference>
<name>A0ABC9PEH3_STRSA</name>
<gene>
    <name evidence="1" type="ORF">HMPREF9390_0541</name>
</gene>
<reference evidence="1 2" key="1">
    <citation type="submission" date="2011-01" db="EMBL/GenBank/DDBJ databases">
        <authorList>
            <person name="Muzny D."/>
            <person name="Qin X."/>
            <person name="Buhay C."/>
            <person name="Dugan-Rocha S."/>
            <person name="Ding Y."/>
            <person name="Chen G."/>
            <person name="Hawes A."/>
            <person name="Holder M."/>
            <person name="Jhangiani S."/>
            <person name="Johnson A."/>
            <person name="Khan Z."/>
            <person name="Li Z."/>
            <person name="Liu W."/>
            <person name="Liu X."/>
            <person name="Perez L."/>
            <person name="Shen H."/>
            <person name="Wang Q."/>
            <person name="Watt J."/>
            <person name="Xi L."/>
            <person name="Xin Y."/>
            <person name="Zhou J."/>
            <person name="Deng J."/>
            <person name="Jiang H."/>
            <person name="Liu Y."/>
            <person name="Qu J."/>
            <person name="Song X.-Z."/>
            <person name="Zhang L."/>
            <person name="Villasana D."/>
            <person name="Johnson A."/>
            <person name="Liu J."/>
            <person name="Liyanage D."/>
            <person name="Lorensuhewa L."/>
            <person name="Robinson T."/>
            <person name="Song A."/>
            <person name="Song B.-B."/>
            <person name="Dinh H."/>
            <person name="Thornton R."/>
            <person name="Coyle M."/>
            <person name="Francisco L."/>
            <person name="Jackson L."/>
            <person name="Javaid M."/>
            <person name="Korchina V."/>
            <person name="Kovar C."/>
            <person name="Mata R."/>
            <person name="Mathew T."/>
            <person name="Ngo R."/>
            <person name="Nguyen L."/>
            <person name="Nguyen N."/>
            <person name="Okwuonu G."/>
            <person name="Ongeri F."/>
            <person name="Pham C."/>
            <person name="Simmons D."/>
            <person name="Wilczek-Boney K."/>
            <person name="Hale W."/>
            <person name="Jakkamsetti A."/>
            <person name="Pham P."/>
            <person name="Ruth R."/>
            <person name="San Lucas F."/>
            <person name="Warren J."/>
            <person name="Zhang J."/>
            <person name="Zhao Z."/>
            <person name="Zhou C."/>
            <person name="Zhu D."/>
            <person name="Lee S."/>
            <person name="Bess C."/>
            <person name="Blankenburg K."/>
            <person name="Forbes L."/>
            <person name="Fu Q."/>
            <person name="Gubbala S."/>
            <person name="Hirani K."/>
            <person name="Jayaseelan J.C."/>
            <person name="Lara F."/>
            <person name="Munidasa M."/>
            <person name="Palculict T."/>
            <person name="Patil S."/>
            <person name="Pu L.-L."/>
            <person name="Saada N."/>
            <person name="Tang L."/>
            <person name="Weissenberger G."/>
            <person name="Zhu Y."/>
            <person name="Hemphill L."/>
            <person name="Shang Y."/>
            <person name="Youmans B."/>
            <person name="Ayvaz T."/>
            <person name="Ross M."/>
            <person name="Santibanez J."/>
            <person name="Aqrawi P."/>
            <person name="Gross S."/>
            <person name="Joshi V."/>
            <person name="Fowler G."/>
            <person name="Nazareth L."/>
            <person name="Reid J."/>
            <person name="Worley K."/>
            <person name="Petrosino J."/>
            <person name="Highlander S."/>
            <person name="Gibbs R."/>
        </authorList>
    </citation>
    <scope>NUCLEOTIDE SEQUENCE [LARGE SCALE GENOMIC DNA]</scope>
    <source>
        <strain evidence="1 2">SK405</strain>
    </source>
</reference>
<evidence type="ECO:0000313" key="1">
    <source>
        <dbReference type="EMBL" id="EGC24752.1"/>
    </source>
</evidence>
<evidence type="ECO:0000313" key="2">
    <source>
        <dbReference type="Proteomes" id="UP000003857"/>
    </source>
</evidence>
<proteinExistence type="predicted"/>
<dbReference type="Proteomes" id="UP000003857">
    <property type="component" value="Unassembled WGS sequence"/>
</dbReference>
<dbReference type="AlphaFoldDB" id="A0ABC9PEH3"/>
<sequence>MVKEILLDIVTFLKFILIGIIERFYQVFYNETGFAISSYS</sequence>
<protein>
    <submittedName>
        <fullName evidence="1">Uncharacterized protein</fullName>
    </submittedName>
</protein>